<evidence type="ECO:0000256" key="2">
    <source>
        <dbReference type="ARBA" id="ARBA00022670"/>
    </source>
</evidence>
<dbReference type="GO" id="GO:0004222">
    <property type="term" value="F:metalloendopeptidase activity"/>
    <property type="evidence" value="ECO:0007669"/>
    <property type="project" value="InterPro"/>
</dbReference>
<evidence type="ECO:0000256" key="9">
    <source>
        <dbReference type="PIRSR" id="PIRSR621190-2"/>
    </source>
</evidence>
<feature type="domain" description="Peptidase metallopeptidase" evidence="11">
    <location>
        <begin position="15"/>
        <end position="180"/>
    </location>
</feature>
<evidence type="ECO:0000313" key="12">
    <source>
        <dbReference type="Proteomes" id="UP000095283"/>
    </source>
</evidence>
<evidence type="ECO:0000256" key="7">
    <source>
        <dbReference type="ARBA" id="ARBA00023049"/>
    </source>
</evidence>
<evidence type="ECO:0000256" key="1">
    <source>
        <dbReference type="ARBA" id="ARBA00010370"/>
    </source>
</evidence>
<feature type="binding site" evidence="9">
    <location>
        <position position="134"/>
    </location>
    <ligand>
        <name>Zn(2+)</name>
        <dbReference type="ChEBI" id="CHEBI:29105"/>
        <label>2</label>
        <note>catalytic</note>
    </ligand>
</feature>
<keyword evidence="2" id="KW-0645">Protease</keyword>
<keyword evidence="7" id="KW-0482">Metalloprotease</keyword>
<organism evidence="12 13">
    <name type="scientific">Heterorhabditis bacteriophora</name>
    <name type="common">Entomopathogenic nematode worm</name>
    <dbReference type="NCBI Taxonomy" id="37862"/>
    <lineage>
        <taxon>Eukaryota</taxon>
        <taxon>Metazoa</taxon>
        <taxon>Ecdysozoa</taxon>
        <taxon>Nematoda</taxon>
        <taxon>Chromadorea</taxon>
        <taxon>Rhabditida</taxon>
        <taxon>Rhabditina</taxon>
        <taxon>Rhabditomorpha</taxon>
        <taxon>Strongyloidea</taxon>
        <taxon>Heterorhabditidae</taxon>
        <taxon>Heterorhabditis</taxon>
    </lineage>
</organism>
<keyword evidence="4" id="KW-0732">Signal</keyword>
<evidence type="ECO:0000256" key="3">
    <source>
        <dbReference type="ARBA" id="ARBA00022723"/>
    </source>
</evidence>
<reference evidence="13" key="1">
    <citation type="submission" date="2016-11" db="UniProtKB">
        <authorList>
            <consortium name="WormBaseParasite"/>
        </authorList>
    </citation>
    <scope>IDENTIFICATION</scope>
</reference>
<keyword evidence="5" id="KW-0378">Hydrolase</keyword>
<dbReference type="GO" id="GO:0005615">
    <property type="term" value="C:extracellular space"/>
    <property type="evidence" value="ECO:0007669"/>
    <property type="project" value="TreeGrafter"/>
</dbReference>
<dbReference type="Gene3D" id="3.40.390.10">
    <property type="entry name" value="Collagenase (Catalytic Domain)"/>
    <property type="match status" value="1"/>
</dbReference>
<dbReference type="InterPro" id="IPR001818">
    <property type="entry name" value="Pept_M10_metallopeptidase"/>
</dbReference>
<dbReference type="AlphaFoldDB" id="A0A1I7XTC0"/>
<dbReference type="GO" id="GO:0006508">
    <property type="term" value="P:proteolysis"/>
    <property type="evidence" value="ECO:0007669"/>
    <property type="project" value="UniProtKB-KW"/>
</dbReference>
<dbReference type="InterPro" id="IPR006026">
    <property type="entry name" value="Peptidase_Metallo"/>
</dbReference>
<proteinExistence type="inferred from homology"/>
<keyword evidence="3 9" id="KW-0479">Metal-binding</keyword>
<dbReference type="InterPro" id="IPR024079">
    <property type="entry name" value="MetalloPept_cat_dom_sf"/>
</dbReference>
<accession>A0A1I7XTC0</accession>
<evidence type="ECO:0000256" key="10">
    <source>
        <dbReference type="SAM" id="MobiDB-lite"/>
    </source>
</evidence>
<dbReference type="GO" id="GO:0008270">
    <property type="term" value="F:zinc ion binding"/>
    <property type="evidence" value="ECO:0007669"/>
    <property type="project" value="InterPro"/>
</dbReference>
<evidence type="ECO:0000256" key="8">
    <source>
        <dbReference type="PIRSR" id="PIRSR621190-1"/>
    </source>
</evidence>
<feature type="region of interest" description="Disordered" evidence="10">
    <location>
        <begin position="39"/>
        <end position="69"/>
    </location>
</feature>
<evidence type="ECO:0000256" key="6">
    <source>
        <dbReference type="ARBA" id="ARBA00022833"/>
    </source>
</evidence>
<evidence type="ECO:0000259" key="11">
    <source>
        <dbReference type="SMART" id="SM00235"/>
    </source>
</evidence>
<dbReference type="InterPro" id="IPR021190">
    <property type="entry name" value="Pept_M10A"/>
</dbReference>
<dbReference type="SUPFAM" id="SSF55486">
    <property type="entry name" value="Metalloproteases ('zincins'), catalytic domain"/>
    <property type="match status" value="1"/>
</dbReference>
<dbReference type="PRINTS" id="PR00138">
    <property type="entry name" value="MATRIXIN"/>
</dbReference>
<evidence type="ECO:0000256" key="5">
    <source>
        <dbReference type="ARBA" id="ARBA00022801"/>
    </source>
</evidence>
<dbReference type="GO" id="GO:0030574">
    <property type="term" value="P:collagen catabolic process"/>
    <property type="evidence" value="ECO:0007669"/>
    <property type="project" value="TreeGrafter"/>
</dbReference>
<keyword evidence="6 9" id="KW-0862">Zinc</keyword>
<comment type="cofactor">
    <cofactor evidence="9">
        <name>Zn(2+)</name>
        <dbReference type="ChEBI" id="CHEBI:29105"/>
    </cofactor>
    <text evidence="9">Binds 2 Zn(2+) ions per subunit.</text>
</comment>
<dbReference type="PANTHER" id="PTHR10201">
    <property type="entry name" value="MATRIX METALLOPROTEINASE"/>
    <property type="match status" value="1"/>
</dbReference>
<dbReference type="GO" id="GO:0030198">
    <property type="term" value="P:extracellular matrix organization"/>
    <property type="evidence" value="ECO:0007669"/>
    <property type="project" value="TreeGrafter"/>
</dbReference>
<dbReference type="GO" id="GO:0031012">
    <property type="term" value="C:extracellular matrix"/>
    <property type="evidence" value="ECO:0007669"/>
    <property type="project" value="InterPro"/>
</dbReference>
<dbReference type="Pfam" id="PF00413">
    <property type="entry name" value="Peptidase_M10"/>
    <property type="match status" value="1"/>
</dbReference>
<protein>
    <submittedName>
        <fullName evidence="13">ZnMc domain-containing protein</fullName>
    </submittedName>
</protein>
<dbReference type="PANTHER" id="PTHR10201:SF291">
    <property type="entry name" value="MATRIX METALLOPROTEINASE 1, ISOFORM C-RELATED"/>
    <property type="match status" value="1"/>
</dbReference>
<feature type="binding site" evidence="9">
    <location>
        <position position="152"/>
    </location>
    <ligand>
        <name>Zn(2+)</name>
        <dbReference type="ChEBI" id="CHEBI:29105"/>
        <label>2</label>
        <note>catalytic</note>
    </ligand>
</feature>
<feature type="binding site" evidence="9">
    <location>
        <position position="138"/>
    </location>
    <ligand>
        <name>Zn(2+)</name>
        <dbReference type="ChEBI" id="CHEBI:29105"/>
        <label>2</label>
        <note>catalytic</note>
    </ligand>
</feature>
<keyword evidence="12" id="KW-1185">Reference proteome</keyword>
<comment type="similarity">
    <text evidence="1">Belongs to the peptidase M10A family.</text>
</comment>
<evidence type="ECO:0000313" key="13">
    <source>
        <dbReference type="WBParaSite" id="Hba_20581"/>
    </source>
</evidence>
<name>A0A1I7XTC0_HETBA</name>
<feature type="binding site" evidence="9">
    <location>
        <position position="144"/>
    </location>
    <ligand>
        <name>Zn(2+)</name>
        <dbReference type="ChEBI" id="CHEBI:29105"/>
        <label>2</label>
        <note>catalytic</note>
    </ligand>
</feature>
<evidence type="ECO:0000256" key="4">
    <source>
        <dbReference type="ARBA" id="ARBA00022729"/>
    </source>
</evidence>
<sequence length="282" mass="32869">MVAVRFILKKKCSTISSTIRVSEERVAYSSRVADCTQTIPSEDKKEERAIRKHQAQEAKMSKPKADGRARKSNCCKKMFLNILNRLTHGQCSGEFMRKLLTHDENGMRSGYVLTNMNHMGEIRDQRFFPYVLAHEIGHALGLQHSKKAEALMNPFYKNIPLDQIQLDIDDKCGINWNYIGSSNFCLFVWLMSEIIPLYQNSQLMGSSNHYNNNPDPDTKPSKRKLKQFRIPRCLSTNDLQALSEMKLQRILHFPPEEARQYNPLYFNAEFFERFFSEYLQLL</sequence>
<dbReference type="SMART" id="SM00235">
    <property type="entry name" value="ZnMc"/>
    <property type="match status" value="1"/>
</dbReference>
<feature type="compositionally biased region" description="Basic and acidic residues" evidence="10">
    <location>
        <begin position="41"/>
        <end position="69"/>
    </location>
</feature>
<dbReference type="Proteomes" id="UP000095283">
    <property type="component" value="Unplaced"/>
</dbReference>
<dbReference type="WBParaSite" id="Hba_20581">
    <property type="protein sequence ID" value="Hba_20581"/>
    <property type="gene ID" value="Hba_20581"/>
</dbReference>
<feature type="active site" evidence="8">
    <location>
        <position position="135"/>
    </location>
</feature>